<accession>A0A0K2Y2L9</accession>
<proteinExistence type="predicted"/>
<gene>
    <name evidence="1" type="ORF">HAL07_06950</name>
</gene>
<reference evidence="2" key="1">
    <citation type="submission" date="2014-12" db="EMBL/GenBank/DDBJ databases">
        <authorList>
            <person name="Jaenicke S."/>
        </authorList>
    </citation>
    <scope>NUCLEOTIDE SEQUENCE [LARGE SCALE GENOMIC DNA]</scope>
</reference>
<sequence length="40" mass="4350">VFYAKCAQYDGEHEKAHSGSESALAWLVVFLPSLGPSAWP</sequence>
<organism evidence="1 2">
    <name type="scientific">Helicobacter ailurogastricus</name>
    <dbReference type="NCBI Taxonomy" id="1578720"/>
    <lineage>
        <taxon>Bacteria</taxon>
        <taxon>Pseudomonadati</taxon>
        <taxon>Campylobacterota</taxon>
        <taxon>Epsilonproteobacteria</taxon>
        <taxon>Campylobacterales</taxon>
        <taxon>Helicobacteraceae</taxon>
        <taxon>Helicobacter</taxon>
    </lineage>
</organism>
<dbReference type="EMBL" id="CDMG01000004">
    <property type="protein sequence ID" value="CRI32220.1"/>
    <property type="molecule type" value="Genomic_DNA"/>
</dbReference>
<evidence type="ECO:0000313" key="1">
    <source>
        <dbReference type="EMBL" id="CRI32220.1"/>
    </source>
</evidence>
<dbReference type="AlphaFoldDB" id="A0A0K2Y2L9"/>
<name>A0A0K2Y2L9_9HELI</name>
<dbReference type="Proteomes" id="UP000043437">
    <property type="component" value="Unassembled WGS sequence"/>
</dbReference>
<protein>
    <submittedName>
        <fullName evidence="1">Uncharacterized protein</fullName>
    </submittedName>
</protein>
<feature type="non-terminal residue" evidence="1">
    <location>
        <position position="1"/>
    </location>
</feature>
<evidence type="ECO:0000313" key="2">
    <source>
        <dbReference type="Proteomes" id="UP000043437"/>
    </source>
</evidence>